<protein>
    <submittedName>
        <fullName evidence="4">Heat shock protein DNAJ, putative</fullName>
    </submittedName>
</protein>
<dbReference type="OrthoDB" id="10250354at2759"/>
<evidence type="ECO:0000256" key="1">
    <source>
        <dbReference type="ARBA" id="ARBA00023186"/>
    </source>
</evidence>
<dbReference type="VEuPathDB" id="TriTrypDB:LdBPK_270420.1"/>
<dbReference type="SUPFAM" id="SSF46565">
    <property type="entry name" value="Chaperone J-domain"/>
    <property type="match status" value="1"/>
</dbReference>
<dbReference type="PANTHER" id="PTHR44145:SF3">
    <property type="entry name" value="DNAJ HOMOLOG SUBFAMILY A MEMBER 3, MITOCHONDRIAL"/>
    <property type="match status" value="1"/>
</dbReference>
<feature type="transmembrane region" description="Helical" evidence="2">
    <location>
        <begin position="462"/>
        <end position="478"/>
    </location>
</feature>
<sequence length="481" mass="53545">MPSWDFCGGCAPHPLPPTPCSYCAVYCFCPRAKLYFVRVCACACAHALFGSLTFSPSDTISQRPERDLCCATNPPFPTLVYVGVICWKAKRQPTIRATRHAVIMRRLLGRSMCADPATIRAAAGSSMRFMRNTRTAPSATAPFLRRWQLPSTRLSSSCAFVQTDRRWQSDSAGQQDLYVVLGVRPDATQDEIKAAYKKLALEYHPDRNHQPGAEEKFKSISAAYSVVGNREKRREYDAQRAMSRGMGGGSYNSGSSGRAASGYSAGFPGGMDRGNYQYHQMSKEEADQLFRELFGGMRVDQIFRNLEEEMRLGGIKGNGLGGHVGRSFPDSEQAFRPFFSVESSTANVFVDDHGNRMEETTYTDSRGKRFTVRRMSSTDPNASVNQTADEFYRGRHAGKDGRYRFGNVSSQFQRPDNDFTQNMLGVRSHGRSPLVAFLILAAWTVILGTLLFCCIGFLTRHPLFFASVLVLILLGRAARPF</sequence>
<evidence type="ECO:0000259" key="3">
    <source>
        <dbReference type="PROSITE" id="PS50076"/>
    </source>
</evidence>
<dbReference type="PANTHER" id="PTHR44145">
    <property type="entry name" value="DNAJ HOMOLOG SUBFAMILY A MEMBER 3, MITOCHONDRIAL"/>
    <property type="match status" value="1"/>
</dbReference>
<dbReference type="VEuPathDB" id="TriTrypDB:LDHU3_27.0500"/>
<gene>
    <name evidence="4" type="ORF">LdCL_270009000</name>
</gene>
<dbReference type="PROSITE" id="PS50076">
    <property type="entry name" value="DNAJ_2"/>
    <property type="match status" value="1"/>
</dbReference>
<dbReference type="PRINTS" id="PR00625">
    <property type="entry name" value="JDOMAIN"/>
</dbReference>
<evidence type="ECO:0000313" key="5">
    <source>
        <dbReference type="Proteomes" id="UP000274082"/>
    </source>
</evidence>
<dbReference type="InterPro" id="IPR036869">
    <property type="entry name" value="J_dom_sf"/>
</dbReference>
<proteinExistence type="predicted"/>
<accession>A0A3S7X0F2</accession>
<keyword evidence="4" id="KW-0346">Stress response</keyword>
<dbReference type="InterPro" id="IPR051938">
    <property type="entry name" value="Apopto_cytoskel_mod"/>
</dbReference>
<evidence type="ECO:0000313" key="4">
    <source>
        <dbReference type="EMBL" id="AYU79920.1"/>
    </source>
</evidence>
<keyword evidence="2" id="KW-0812">Transmembrane</keyword>
<name>A0A3S7X0F2_LEIDO</name>
<dbReference type="CDD" id="cd06257">
    <property type="entry name" value="DnaJ"/>
    <property type="match status" value="1"/>
</dbReference>
<dbReference type="EMBL" id="CP029526">
    <property type="protein sequence ID" value="AYU79920.1"/>
    <property type="molecule type" value="Genomic_DNA"/>
</dbReference>
<keyword evidence="2" id="KW-0472">Membrane</keyword>
<evidence type="ECO:0000256" key="2">
    <source>
        <dbReference type="SAM" id="Phobius"/>
    </source>
</evidence>
<keyword evidence="2" id="KW-1133">Transmembrane helix</keyword>
<keyword evidence="1" id="KW-0143">Chaperone</keyword>
<dbReference type="Pfam" id="PF00226">
    <property type="entry name" value="DnaJ"/>
    <property type="match status" value="1"/>
</dbReference>
<dbReference type="AlphaFoldDB" id="A0A3S7X0F2"/>
<dbReference type="VEuPathDB" id="TriTrypDB:LdCL_270009000"/>
<dbReference type="Proteomes" id="UP000274082">
    <property type="component" value="Chromosome 27"/>
</dbReference>
<dbReference type="FunFam" id="1.10.287.110:FF:000191">
    <property type="entry name" value="Putative heat shock protein DNAJ"/>
    <property type="match status" value="1"/>
</dbReference>
<feature type="domain" description="J" evidence="3">
    <location>
        <begin position="176"/>
        <end position="240"/>
    </location>
</feature>
<dbReference type="Gene3D" id="1.10.287.110">
    <property type="entry name" value="DnaJ domain"/>
    <property type="match status" value="1"/>
</dbReference>
<feature type="transmembrane region" description="Helical" evidence="2">
    <location>
        <begin position="434"/>
        <end position="455"/>
    </location>
</feature>
<organism evidence="4 5">
    <name type="scientific">Leishmania donovani</name>
    <dbReference type="NCBI Taxonomy" id="5661"/>
    <lineage>
        <taxon>Eukaryota</taxon>
        <taxon>Discoba</taxon>
        <taxon>Euglenozoa</taxon>
        <taxon>Kinetoplastea</taxon>
        <taxon>Metakinetoplastina</taxon>
        <taxon>Trypanosomatida</taxon>
        <taxon>Trypanosomatidae</taxon>
        <taxon>Leishmaniinae</taxon>
        <taxon>Leishmania</taxon>
    </lineage>
</organism>
<reference evidence="4 5" key="1">
    <citation type="journal article" date="2018" name="Sci. Rep.">
        <title>A complete Leishmania donovani reference genome identifies novel genetic variations associated with virulence.</title>
        <authorList>
            <person name="Lypaczewski P."/>
            <person name="Hoshizaki J."/>
            <person name="Zhang W.-W."/>
            <person name="McCall L.-I."/>
            <person name="Torcivia-Rodriguez J."/>
            <person name="Simonyan V."/>
            <person name="Kaur A."/>
            <person name="Dewar K."/>
            <person name="Matlashewski G."/>
        </authorList>
    </citation>
    <scope>NUCLEOTIDE SEQUENCE [LARGE SCALE GENOMIC DNA]</scope>
    <source>
        <strain evidence="4 5">LdCL</strain>
    </source>
</reference>
<keyword evidence="5" id="KW-1185">Reference proteome</keyword>
<dbReference type="InterPro" id="IPR001623">
    <property type="entry name" value="DnaJ_domain"/>
</dbReference>
<dbReference type="SMART" id="SM00271">
    <property type="entry name" value="DnaJ"/>
    <property type="match status" value="1"/>
</dbReference>